<gene>
    <name evidence="2" type="ORF">OXH55_16560</name>
</gene>
<accession>A0ABT4CT48</accession>
<dbReference type="Proteomes" id="UP001079657">
    <property type="component" value="Unassembled WGS sequence"/>
</dbReference>
<proteinExistence type="predicted"/>
<name>A0ABT4CT48_9CLOT</name>
<evidence type="ECO:0000313" key="2">
    <source>
        <dbReference type="EMBL" id="MCY6372244.1"/>
    </source>
</evidence>
<feature type="signal peptide" evidence="1">
    <location>
        <begin position="1"/>
        <end position="20"/>
    </location>
</feature>
<evidence type="ECO:0000256" key="1">
    <source>
        <dbReference type="SAM" id="SignalP"/>
    </source>
</evidence>
<feature type="chain" id="PRO_5046864035" evidence="1">
    <location>
        <begin position="21"/>
        <end position="301"/>
    </location>
</feature>
<reference evidence="2" key="1">
    <citation type="submission" date="2022-12" db="EMBL/GenBank/DDBJ databases">
        <authorList>
            <person name="Wang J."/>
        </authorList>
    </citation>
    <scope>NUCLEOTIDE SEQUENCE</scope>
    <source>
        <strain evidence="2">HY-42-06</strain>
    </source>
</reference>
<dbReference type="SUPFAM" id="SSF55486">
    <property type="entry name" value="Metalloproteases ('zincins'), catalytic domain"/>
    <property type="match status" value="1"/>
</dbReference>
<evidence type="ECO:0000313" key="3">
    <source>
        <dbReference type="Proteomes" id="UP001079657"/>
    </source>
</evidence>
<protein>
    <submittedName>
        <fullName evidence="2">Zinc-binding metallopeptidase</fullName>
    </submittedName>
</protein>
<dbReference type="EMBL" id="JAPQES010000006">
    <property type="protein sequence ID" value="MCY6372244.1"/>
    <property type="molecule type" value="Genomic_DNA"/>
</dbReference>
<dbReference type="Pfam" id="PF15890">
    <property type="entry name" value="Peptidase_Mx1"/>
    <property type="match status" value="1"/>
</dbReference>
<keyword evidence="1" id="KW-0732">Signal</keyword>
<dbReference type="InterPro" id="IPR030890">
    <property type="entry name" value="LP_HExxH_w_TonB"/>
</dbReference>
<dbReference type="PROSITE" id="PS51257">
    <property type="entry name" value="PROKAR_LIPOPROTEIN"/>
    <property type="match status" value="1"/>
</dbReference>
<keyword evidence="3" id="KW-1185">Reference proteome</keyword>
<sequence length="301" mass="34716">MKCKKILTLLIAFTIVSGSAVLVGCDKNNDTAKNTKIESKVKKDKSNGQFENEMNKLMASYEVNSNNIQLKSIGENNKEISKEDAEKHKIMWERAKQIIPKSYLNRIKRYEVITDGPDNILAFVNADENNKIWTLSIDIKDAFDENGKLIGKALDETIVHEFGHILTLNHEQVVPEYDEASPTYVTNEGTTNKDAYLNLFYKKFWNGIHDELKRANDEKYDGNVPEEPETNLDFYEKYKDQFVSDYAATNPEEDIAESFRTFVTENKPQGKTIAEKKMLFFYDFPELVKIRKEIRGNLNLN</sequence>
<organism evidence="2 3">
    <name type="scientific">Clostridium ganghwense</name>
    <dbReference type="NCBI Taxonomy" id="312089"/>
    <lineage>
        <taxon>Bacteria</taxon>
        <taxon>Bacillati</taxon>
        <taxon>Bacillota</taxon>
        <taxon>Clostridia</taxon>
        <taxon>Eubacteriales</taxon>
        <taxon>Clostridiaceae</taxon>
        <taxon>Clostridium</taxon>
    </lineage>
</organism>
<comment type="caution">
    <text evidence="2">The sequence shown here is derived from an EMBL/GenBank/DDBJ whole genome shotgun (WGS) entry which is preliminary data.</text>
</comment>
<dbReference type="Gene3D" id="3.40.390.70">
    <property type="match status" value="1"/>
</dbReference>
<dbReference type="RefSeq" id="WP_268051183.1">
    <property type="nucleotide sequence ID" value="NZ_JAPQES010000006.1"/>
</dbReference>